<proteinExistence type="inferred from homology"/>
<dbReference type="PRINTS" id="PR00081">
    <property type="entry name" value="GDHRDH"/>
</dbReference>
<dbReference type="InterPro" id="IPR036291">
    <property type="entry name" value="NAD(P)-bd_dom_sf"/>
</dbReference>
<dbReference type="Pfam" id="PF00106">
    <property type="entry name" value="adh_short"/>
    <property type="match status" value="1"/>
</dbReference>
<dbReference type="Proteomes" id="UP001629745">
    <property type="component" value="Unassembled WGS sequence"/>
</dbReference>
<evidence type="ECO:0000313" key="4">
    <source>
        <dbReference type="Proteomes" id="UP001629745"/>
    </source>
</evidence>
<dbReference type="GO" id="GO:0016491">
    <property type="term" value="F:oxidoreductase activity"/>
    <property type="evidence" value="ECO:0007669"/>
    <property type="project" value="UniProtKB-KW"/>
</dbReference>
<name>A0ABW9FC08_9NOCA</name>
<dbReference type="EMBL" id="JBDLNV010000002">
    <property type="protein sequence ID" value="MFM1722628.1"/>
    <property type="molecule type" value="Genomic_DNA"/>
</dbReference>
<dbReference type="InterPro" id="IPR002347">
    <property type="entry name" value="SDR_fam"/>
</dbReference>
<gene>
    <name evidence="3" type="ORF">ABEU20_001186</name>
</gene>
<evidence type="ECO:0000256" key="2">
    <source>
        <dbReference type="ARBA" id="ARBA00023002"/>
    </source>
</evidence>
<evidence type="ECO:0000313" key="3">
    <source>
        <dbReference type="EMBL" id="MFM1722628.1"/>
    </source>
</evidence>
<dbReference type="RefSeq" id="WP_420163216.1">
    <property type="nucleotide sequence ID" value="NZ_JBDLNV010000002.1"/>
</dbReference>
<dbReference type="EC" id="1.-.-.-" evidence="3"/>
<comment type="similarity">
    <text evidence="1">Belongs to the short-chain dehydrogenases/reductases (SDR) family.</text>
</comment>
<reference evidence="3 4" key="1">
    <citation type="submission" date="2023-11" db="EMBL/GenBank/DDBJ databases">
        <authorList>
            <person name="Val-Calvo J."/>
            <person name="Scortti M."/>
            <person name="Vazquez-Boland J."/>
        </authorList>
    </citation>
    <scope>NUCLEOTIDE SEQUENCE [LARGE SCALE GENOMIC DNA]</scope>
    <source>
        <strain evidence="3 4">PAM 2766</strain>
    </source>
</reference>
<keyword evidence="2 3" id="KW-0560">Oxidoreductase</keyword>
<accession>A0ABW9FC08</accession>
<dbReference type="SUPFAM" id="SSF51735">
    <property type="entry name" value="NAD(P)-binding Rossmann-fold domains"/>
    <property type="match status" value="1"/>
</dbReference>
<organism evidence="3 4">
    <name type="scientific">Rhodococcus parequi</name>
    <dbReference type="NCBI Taxonomy" id="3137122"/>
    <lineage>
        <taxon>Bacteria</taxon>
        <taxon>Bacillati</taxon>
        <taxon>Actinomycetota</taxon>
        <taxon>Actinomycetes</taxon>
        <taxon>Mycobacteriales</taxon>
        <taxon>Nocardiaceae</taxon>
        <taxon>Rhodococcus</taxon>
    </lineage>
</organism>
<keyword evidence="4" id="KW-1185">Reference proteome</keyword>
<dbReference type="CDD" id="cd05233">
    <property type="entry name" value="SDR_c"/>
    <property type="match status" value="1"/>
</dbReference>
<evidence type="ECO:0000256" key="1">
    <source>
        <dbReference type="ARBA" id="ARBA00006484"/>
    </source>
</evidence>
<sequence length="246" mass="25045">MTGSSALVTGASRGIGLGIAKRLAAQGYGLTVTARDASRLAAVADDLRAAGASDVVTIAADMADPDAAQALAGAHEDRFGSMRALVLNAGVGTAGPIAEYPMKRFEKTVAVNLTAPFTLLQRALPLLRKGAAENPDRGAKVVAVSSITGVYAEANLAVYGATKAALLSLVETLNAEESGNGVAGTAIAPAYVDTDMSEWTKDLIPADTMLTVNDVVELVDAVLRLSNRAVLSKMVLTRAGASGYGA</sequence>
<protein>
    <submittedName>
        <fullName evidence="3">SDR family oxidoreductase</fullName>
        <ecNumber evidence="3">1.-.-.-</ecNumber>
    </submittedName>
</protein>
<comment type="caution">
    <text evidence="3">The sequence shown here is derived from an EMBL/GenBank/DDBJ whole genome shotgun (WGS) entry which is preliminary data.</text>
</comment>
<dbReference type="Gene3D" id="3.40.50.720">
    <property type="entry name" value="NAD(P)-binding Rossmann-like Domain"/>
    <property type="match status" value="1"/>
</dbReference>
<dbReference type="PANTHER" id="PTHR44196">
    <property type="entry name" value="DEHYDROGENASE/REDUCTASE SDR FAMILY MEMBER 7B"/>
    <property type="match status" value="1"/>
</dbReference>
<dbReference type="PANTHER" id="PTHR44196:SF1">
    <property type="entry name" value="DEHYDROGENASE_REDUCTASE SDR FAMILY MEMBER 7B"/>
    <property type="match status" value="1"/>
</dbReference>